<dbReference type="AlphaFoldDB" id="A0A1R1Y0A2"/>
<reference evidence="1 2" key="1">
    <citation type="submission" date="2017-01" db="EMBL/GenBank/DDBJ databases">
        <authorList>
            <person name="Mah S.A."/>
            <person name="Swanson W.J."/>
            <person name="Moy G.W."/>
            <person name="Vacquier V.D."/>
        </authorList>
    </citation>
    <scope>NUCLEOTIDE SEQUENCE [LARGE SCALE GENOMIC DNA]</scope>
    <source>
        <strain evidence="1 2">GSMNP</strain>
    </source>
</reference>
<evidence type="ECO:0000313" key="1">
    <source>
        <dbReference type="EMBL" id="OMJ20239.1"/>
    </source>
</evidence>
<dbReference type="EMBL" id="LSSN01001293">
    <property type="protein sequence ID" value="OMJ20239.1"/>
    <property type="molecule type" value="Genomic_DNA"/>
</dbReference>
<dbReference type="OrthoDB" id="5537882at2759"/>
<accession>A0A1R1Y0A2</accession>
<dbReference type="PANTHER" id="PTHR14374:SF0">
    <property type="entry name" value="TRAFFICKING PROTEIN PARTICLE COMPLEX SUBUNIT 11"/>
    <property type="match status" value="1"/>
</dbReference>
<evidence type="ECO:0000313" key="2">
    <source>
        <dbReference type="Proteomes" id="UP000187283"/>
    </source>
</evidence>
<evidence type="ECO:0008006" key="3">
    <source>
        <dbReference type="Google" id="ProtNLM"/>
    </source>
</evidence>
<dbReference type="PANTHER" id="PTHR14374">
    <property type="entry name" value="FOIE GRAS"/>
    <property type="match status" value="1"/>
</dbReference>
<gene>
    <name evidence="1" type="ORF">AYI70_g4246</name>
</gene>
<dbReference type="Proteomes" id="UP000187283">
    <property type="component" value="Unassembled WGS sequence"/>
</dbReference>
<protein>
    <recommendedName>
        <fullName evidence="3">Trafficking protein particle complex subunit 11</fullName>
    </recommendedName>
</protein>
<proteinExistence type="predicted"/>
<comment type="caution">
    <text evidence="1">The sequence shown here is derived from an EMBL/GenBank/DDBJ whole genome shotgun (WGS) entry which is preliminary data.</text>
</comment>
<dbReference type="STRING" id="133412.A0A1R1Y0A2"/>
<name>A0A1R1Y0A2_9FUNG</name>
<organism evidence="1 2">
    <name type="scientific">Smittium culicis</name>
    <dbReference type="NCBI Taxonomy" id="133412"/>
    <lineage>
        <taxon>Eukaryota</taxon>
        <taxon>Fungi</taxon>
        <taxon>Fungi incertae sedis</taxon>
        <taxon>Zoopagomycota</taxon>
        <taxon>Kickxellomycotina</taxon>
        <taxon>Harpellomycetes</taxon>
        <taxon>Harpellales</taxon>
        <taxon>Legeriomycetaceae</taxon>
        <taxon>Smittium</taxon>
    </lineage>
</organism>
<sequence length="1027" mass="117283">MENDLSFSEVFSHHTYPVLGVLGDPLNTLKTPYAISVAKTLISYFKTPENCNSSEKTWNPRTQYWNVVNVDYDLEGYFSSLIDCTKERELILDATWINKFQKTPAVLISIFELSNDDSSLIASIKSIAQKTSLSHTAVIIVDQIQYESSSTDSRIAEILKHSGLDSKHLAISRPGNKAYIREFLGGLESDLWVDSMFFYGSKISKRQHKIGLQLPLIESEKGAVNITQSNSESKTKGSDKWYYYGRGKLIRHYIKQSYFSECCNESELKKICIKESYRQIQLYLNELSRSVQQEFNSGKLIDPQLESYIRKNKHWCEAICIMNSLCVRMEREAIREWQESPRVQHLQNLLQVLQNSKIVSSFYNWYLISQSLESLLPIHSLAFDSGKGVPAASYSENIDHRLLEIAPVQPQNIGFLHYSIATILYECSKALEKESINEFTILSGIQEIKINISSIWKKALNHLIESENYYASKLWSLRINSTIADLLIKLDNTDLGIKKLRSVIEFYREQRWGLLLENSLEILKNYGTMENKFMCLLELSSSKKTSSSAIEWMDFLESGKIENDLSIDMLTILPVITCKPIFFRNPKNSIKKPKFRITLLNQLPHPIKFDELNVEFEPKSSCTISLNSVEIKNKRYVIEGEASIPDGATSIHIVRVSGIIKKNNVNVEFFWNFPQNRSKATWKYAIADNSVDFDFIEIEKLVPAISGEIIPFSIKVINKGTEKTTKSKVLISLENKNNGKEIETRSVDIAGLNINESTIITEEFKLPESVGVSTLFLKAKVETEFEYFGKTQLEKGIDVPTVYPLSVAINEIKNKIQVESTNITNSLLYISIPGVFESEIPPSKSFIFIVPNKPDNLKFNFRRITDYEDEKLKEIKNKSFEQDYSLVYENPQDNSKKLVLVDLECESYATFGKPFLLKYMFENLSDSLTSLSINVYPAEGLVFSGHRKLALSLLPYEKTELLYTLVFLGYRNMLPRVDIQIVPNSKDTAPAVDKIIGLGQLEVAVKRHYPAIDGIIRRDRSNVCVIP</sequence>
<keyword evidence="2" id="KW-1185">Reference proteome</keyword>